<name>A0A4P5ZM41_PLAAG</name>
<keyword evidence="1" id="KW-1133">Transmembrane helix</keyword>
<evidence type="ECO:0000256" key="1">
    <source>
        <dbReference type="SAM" id="Phobius"/>
    </source>
</evidence>
<reference evidence="3" key="1">
    <citation type="submission" date="2019-02" db="EMBL/GenBank/DDBJ databases">
        <title>Draft genome sequence of Planktothrix agardhii NIES-905.</title>
        <authorList>
            <person name="Yamaguchi H."/>
            <person name="Suzuki S."/>
            <person name="Kawachi M."/>
        </authorList>
    </citation>
    <scope>NUCLEOTIDE SEQUENCE [LARGE SCALE GENOMIC DNA]</scope>
    <source>
        <strain evidence="3">CCAP 1459/11A</strain>
    </source>
</reference>
<feature type="transmembrane region" description="Helical" evidence="1">
    <location>
        <begin position="126"/>
        <end position="144"/>
    </location>
</feature>
<comment type="caution">
    <text evidence="2">The sequence shown here is derived from an EMBL/GenBank/DDBJ whole genome shotgun (WGS) entry which is preliminary data.</text>
</comment>
<evidence type="ECO:0000313" key="2">
    <source>
        <dbReference type="EMBL" id="GDZ96234.1"/>
    </source>
</evidence>
<dbReference type="AlphaFoldDB" id="A0A4P5ZM41"/>
<feature type="transmembrane region" description="Helical" evidence="1">
    <location>
        <begin position="28"/>
        <end position="48"/>
    </location>
</feature>
<keyword evidence="1" id="KW-0812">Transmembrane</keyword>
<keyword evidence="1" id="KW-0472">Membrane</keyword>
<organism evidence="2 3">
    <name type="scientific">Planktothrix agardhii CCAP 1459/11A</name>
    <dbReference type="NCBI Taxonomy" id="282420"/>
    <lineage>
        <taxon>Bacteria</taxon>
        <taxon>Bacillati</taxon>
        <taxon>Cyanobacteriota</taxon>
        <taxon>Cyanophyceae</taxon>
        <taxon>Oscillatoriophycideae</taxon>
        <taxon>Oscillatoriales</taxon>
        <taxon>Microcoleaceae</taxon>
        <taxon>Planktothrix</taxon>
    </lineage>
</organism>
<protein>
    <submittedName>
        <fullName evidence="2">Uncharacterized protein</fullName>
    </submittedName>
</protein>
<dbReference type="Proteomes" id="UP000299794">
    <property type="component" value="Unassembled WGS sequence"/>
</dbReference>
<dbReference type="EMBL" id="BJCD01000084">
    <property type="protein sequence ID" value="GDZ96234.1"/>
    <property type="molecule type" value="Genomic_DNA"/>
</dbReference>
<evidence type="ECO:0000313" key="3">
    <source>
        <dbReference type="Proteomes" id="UP000299794"/>
    </source>
</evidence>
<dbReference type="RefSeq" id="WP_141296356.1">
    <property type="nucleotide sequence ID" value="NZ_BJCD01000084.1"/>
</dbReference>
<sequence>MSRLSLPQFKEWNPQLVREFKGRFQVRNILIAIGISILSQVILFFSTFDKFPGMEKITISSGYCTSKNQLYYKYEQQYWKIQDQLNDFYFTGDRSVLEQQLKTLEKLKNSYCPQDLIDFNRWFTDYWANIFIWISVLYFLDFGFNISPISSTTNPTGLGAISTGTEKTLVDGFRKGFNLG</sequence>
<proteinExistence type="predicted"/>
<accession>A0A4P5ZM41</accession>
<gene>
    <name evidence="2" type="ORF">PA905_47230</name>
</gene>